<dbReference type="Gene3D" id="3.30.450.40">
    <property type="match status" value="1"/>
</dbReference>
<dbReference type="InterPro" id="IPR036890">
    <property type="entry name" value="HATPase_C_sf"/>
</dbReference>
<evidence type="ECO:0008006" key="6">
    <source>
        <dbReference type="Google" id="ProtNLM"/>
    </source>
</evidence>
<comment type="caution">
    <text evidence="4">The sequence shown here is derived from an EMBL/GenBank/DDBJ whole genome shotgun (WGS) entry which is preliminary data.</text>
</comment>
<dbReference type="SMART" id="SM00065">
    <property type="entry name" value="GAF"/>
    <property type="match status" value="1"/>
</dbReference>
<evidence type="ECO:0000259" key="3">
    <source>
        <dbReference type="SMART" id="SM00331"/>
    </source>
</evidence>
<dbReference type="InterPro" id="IPR001932">
    <property type="entry name" value="PPM-type_phosphatase-like_dom"/>
</dbReference>
<proteinExistence type="predicted"/>
<dbReference type="Proteomes" id="UP001500928">
    <property type="component" value="Unassembled WGS sequence"/>
</dbReference>
<gene>
    <name evidence="4" type="ORF">GCM10023200_09790</name>
</gene>
<dbReference type="PANTHER" id="PTHR43156:SF2">
    <property type="entry name" value="STAGE II SPORULATION PROTEIN E"/>
    <property type="match status" value="1"/>
</dbReference>
<accession>A0ABP9ACN9</accession>
<dbReference type="Pfam" id="PF01590">
    <property type="entry name" value="GAF"/>
    <property type="match status" value="1"/>
</dbReference>
<dbReference type="InterPro" id="IPR052016">
    <property type="entry name" value="Bact_Sigma-Reg"/>
</dbReference>
<dbReference type="SUPFAM" id="SSF55781">
    <property type="entry name" value="GAF domain-like"/>
    <property type="match status" value="1"/>
</dbReference>
<protein>
    <recommendedName>
        <fullName evidence="6">GAF domain-containing protein</fullName>
    </recommendedName>
</protein>
<dbReference type="Gene3D" id="3.60.40.10">
    <property type="entry name" value="PPM-type phosphatase domain"/>
    <property type="match status" value="1"/>
</dbReference>
<dbReference type="PANTHER" id="PTHR43156">
    <property type="entry name" value="STAGE II SPORULATION PROTEIN E-RELATED"/>
    <property type="match status" value="1"/>
</dbReference>
<dbReference type="EMBL" id="BAABHO010000005">
    <property type="protein sequence ID" value="GAA4778785.1"/>
    <property type="molecule type" value="Genomic_DNA"/>
</dbReference>
<dbReference type="Gene3D" id="3.30.565.10">
    <property type="entry name" value="Histidine kinase-like ATPase, C-terminal domain"/>
    <property type="match status" value="1"/>
</dbReference>
<dbReference type="InterPro" id="IPR003594">
    <property type="entry name" value="HATPase_dom"/>
</dbReference>
<dbReference type="InterPro" id="IPR036457">
    <property type="entry name" value="PPM-type-like_dom_sf"/>
</dbReference>
<feature type="domain" description="PPM-type phosphatase" evidence="3">
    <location>
        <begin position="229"/>
        <end position="440"/>
    </location>
</feature>
<dbReference type="Pfam" id="PF13581">
    <property type="entry name" value="HATPase_c_2"/>
    <property type="match status" value="1"/>
</dbReference>
<dbReference type="SUPFAM" id="SSF81606">
    <property type="entry name" value="PP2C-like"/>
    <property type="match status" value="1"/>
</dbReference>
<keyword evidence="1" id="KW-0378">Hydrolase</keyword>
<reference evidence="5" key="1">
    <citation type="journal article" date="2019" name="Int. J. Syst. Evol. Microbiol.">
        <title>The Global Catalogue of Microorganisms (GCM) 10K type strain sequencing project: providing services to taxonomists for standard genome sequencing and annotation.</title>
        <authorList>
            <consortium name="The Broad Institute Genomics Platform"/>
            <consortium name="The Broad Institute Genome Sequencing Center for Infectious Disease"/>
            <person name="Wu L."/>
            <person name="Ma J."/>
        </authorList>
    </citation>
    <scope>NUCLEOTIDE SEQUENCE [LARGE SCALE GENOMIC DNA]</scope>
    <source>
        <strain evidence="5">JCM 17979</strain>
    </source>
</reference>
<dbReference type="InterPro" id="IPR029016">
    <property type="entry name" value="GAF-like_dom_sf"/>
</dbReference>
<keyword evidence="5" id="KW-1185">Reference proteome</keyword>
<evidence type="ECO:0000313" key="4">
    <source>
        <dbReference type="EMBL" id="GAA4778785.1"/>
    </source>
</evidence>
<dbReference type="Pfam" id="PF07228">
    <property type="entry name" value="SpoIIE"/>
    <property type="match status" value="1"/>
</dbReference>
<name>A0ABP9ACN9_9PSEU</name>
<dbReference type="SMART" id="SM00331">
    <property type="entry name" value="PP2C_SIG"/>
    <property type="match status" value="1"/>
</dbReference>
<dbReference type="SUPFAM" id="SSF55874">
    <property type="entry name" value="ATPase domain of HSP90 chaperone/DNA topoisomerase II/histidine kinase"/>
    <property type="match status" value="1"/>
</dbReference>
<evidence type="ECO:0000259" key="2">
    <source>
        <dbReference type="SMART" id="SM00065"/>
    </source>
</evidence>
<dbReference type="InterPro" id="IPR003018">
    <property type="entry name" value="GAF"/>
</dbReference>
<evidence type="ECO:0000256" key="1">
    <source>
        <dbReference type="ARBA" id="ARBA00022801"/>
    </source>
</evidence>
<organism evidence="4 5">
    <name type="scientific">Actinomycetospora chlora</name>
    <dbReference type="NCBI Taxonomy" id="663608"/>
    <lineage>
        <taxon>Bacteria</taxon>
        <taxon>Bacillati</taxon>
        <taxon>Actinomycetota</taxon>
        <taxon>Actinomycetes</taxon>
        <taxon>Pseudonocardiales</taxon>
        <taxon>Pseudonocardiaceae</taxon>
        <taxon>Actinomycetospora</taxon>
    </lineage>
</organism>
<sequence length="572" mass="60161">MAEFTFHVASRTPATLAREADTLPLTAPFPGPGAAPTVWRMAASPVTDEDRLRRIEQITDTALAHLGLEELLTELLDRVCLLLEADTAAVLLLDPSGANLVATAARGIEEEVRQGVRIPVGKGFAGRIAAERRAVFVDEVDHSNVLNPILREKDVRSLVGVPLVAEGGVLGVLHVGTLRPRLFTNDDAELLQTAADRIALVTRTHLSDLDRAAASALQRSLMPGALPRVSGIEFAARYIPGEAGGLGGDWYDVFTLPSGRIGIVIGDVVGRGLQAAVIMGRLRSALRAFALEEDDPAEVLERLDGNVQHFEDGVMATVLYAIVEPSLDRVSLSTAGHLPPLLAVPDEGAALLNVPVDLPVGVSVGPPRRTTVIDLPAGSLLFLYTDGLVERRGQPLDAGLDALCGAVTVDDGDAVCARVLHDLVGATAVGDDVAMLVVRRLGTPDVVPLNIVVPAVPRTLADIRSAVRRWLGAVGASPDDAADVLVAVGEACSNVIEHAYGPAGGTLSLQMELRDGAVVTVVRDNGRWRSARGHNRGRGTSLIQRCSDHVDVVAGAGGTTVTFTRHLAQEGS</sequence>
<dbReference type="CDD" id="cd16936">
    <property type="entry name" value="HATPase_RsbW-like"/>
    <property type="match status" value="1"/>
</dbReference>
<feature type="domain" description="GAF" evidence="2">
    <location>
        <begin position="67"/>
        <end position="212"/>
    </location>
</feature>
<evidence type="ECO:0000313" key="5">
    <source>
        <dbReference type="Proteomes" id="UP001500928"/>
    </source>
</evidence>